<feature type="non-terminal residue" evidence="1">
    <location>
        <position position="1"/>
    </location>
</feature>
<name>A0A9N9HWL4_9GLOM</name>
<evidence type="ECO:0000313" key="2">
    <source>
        <dbReference type="Proteomes" id="UP000789396"/>
    </source>
</evidence>
<dbReference type="AlphaFoldDB" id="A0A9N9HWL4"/>
<accession>A0A9N9HWL4</accession>
<comment type="caution">
    <text evidence="1">The sequence shown here is derived from an EMBL/GenBank/DDBJ whole genome shotgun (WGS) entry which is preliminary data.</text>
</comment>
<protein>
    <submittedName>
        <fullName evidence="1">1296_t:CDS:1</fullName>
    </submittedName>
</protein>
<dbReference type="Proteomes" id="UP000789396">
    <property type="component" value="Unassembled WGS sequence"/>
</dbReference>
<dbReference type="EMBL" id="CAJVPZ010021948">
    <property type="protein sequence ID" value="CAG8709411.1"/>
    <property type="molecule type" value="Genomic_DNA"/>
</dbReference>
<sequence>LVEGTARGVLKRHRLMQKGPHREVYDIANIQELLEGTFFQRLFELIEVLPTVRSNAIQRVKKAQEIMKRKH</sequence>
<reference evidence="1" key="1">
    <citation type="submission" date="2021-06" db="EMBL/GenBank/DDBJ databases">
        <authorList>
            <person name="Kallberg Y."/>
            <person name="Tangrot J."/>
            <person name="Rosling A."/>
        </authorList>
    </citation>
    <scope>NUCLEOTIDE SEQUENCE</scope>
    <source>
        <strain evidence="1">IN212</strain>
    </source>
</reference>
<keyword evidence="2" id="KW-1185">Reference proteome</keyword>
<feature type="non-terminal residue" evidence="1">
    <location>
        <position position="71"/>
    </location>
</feature>
<proteinExistence type="predicted"/>
<evidence type="ECO:0000313" key="1">
    <source>
        <dbReference type="EMBL" id="CAG8709411.1"/>
    </source>
</evidence>
<gene>
    <name evidence="1" type="ORF">RFULGI_LOCUS10755</name>
</gene>
<organism evidence="1 2">
    <name type="scientific">Racocetra fulgida</name>
    <dbReference type="NCBI Taxonomy" id="60492"/>
    <lineage>
        <taxon>Eukaryota</taxon>
        <taxon>Fungi</taxon>
        <taxon>Fungi incertae sedis</taxon>
        <taxon>Mucoromycota</taxon>
        <taxon>Glomeromycotina</taxon>
        <taxon>Glomeromycetes</taxon>
        <taxon>Diversisporales</taxon>
        <taxon>Gigasporaceae</taxon>
        <taxon>Racocetra</taxon>
    </lineage>
</organism>